<dbReference type="GO" id="GO:0032259">
    <property type="term" value="P:methylation"/>
    <property type="evidence" value="ECO:0007669"/>
    <property type="project" value="InterPro"/>
</dbReference>
<sequence length="494" mass="56491">MLARSKLFFKLRTSLFTQVRCFSNQITVNQADSLPEPEVLLTEYGELVNVKPMKRSKNPYERSYKEVFMIDDNSSVRVIMKVLSHNKNCYFLFDPEGAHYTNSMSIYRAIRKKVFERYYGMNRIKADTVSNKNAFSKCKTPLDIFHRERNVRLNISQELGRIGYLVEKDFSLRIKGQNRPELKTLAQVIPEQAGLYKPLNDYKKSDYFLPSNMLYGMISSEEWEKNGIEILTLDNHMIYPLYGVWSPTTQTHLSLLDLFMKSLPDPSQINNVIDIGCGTGILGILAGKYGTSGELIGIDNFENAVECTKINSQVHGLGTKLKPILFDLTTLYHNKALFKESGITDLQAKPSLNTPSFIKEQMMYKKVINQLGMPSKYDLILANPPWLPASKLPEINPLDNGVYDPEEVFLKSSLNFARLHLSPEKRGRMLLIYSDLAQIIGLQKKNRIEDLIHSAGLFIDEVYETPMALSKKPYDPLVNYKAEAKVQMFEICKA</sequence>
<dbReference type="InterPro" id="IPR002052">
    <property type="entry name" value="DNA_methylase_N6_adenine_CS"/>
</dbReference>
<dbReference type="InterPro" id="IPR029063">
    <property type="entry name" value="SAM-dependent_MTases_sf"/>
</dbReference>
<reference evidence="1" key="1">
    <citation type="submission" date="2023-07" db="EMBL/GenBank/DDBJ databases">
        <authorList>
            <consortium name="AG Swart"/>
            <person name="Singh M."/>
            <person name="Singh A."/>
            <person name="Seah K."/>
            <person name="Emmerich C."/>
        </authorList>
    </citation>
    <scope>NUCLEOTIDE SEQUENCE</scope>
    <source>
        <strain evidence="1">DP1</strain>
    </source>
</reference>
<dbReference type="GO" id="GO:0008168">
    <property type="term" value="F:methyltransferase activity"/>
    <property type="evidence" value="ECO:0007669"/>
    <property type="project" value="InterPro"/>
</dbReference>
<dbReference type="Pfam" id="PF06325">
    <property type="entry name" value="PrmA"/>
    <property type="match status" value="1"/>
</dbReference>
<proteinExistence type="predicted"/>
<evidence type="ECO:0008006" key="3">
    <source>
        <dbReference type="Google" id="ProtNLM"/>
    </source>
</evidence>
<dbReference type="Gene3D" id="3.40.50.150">
    <property type="entry name" value="Vaccinia Virus protein VP39"/>
    <property type="match status" value="1"/>
</dbReference>
<dbReference type="GO" id="GO:0003676">
    <property type="term" value="F:nucleic acid binding"/>
    <property type="evidence" value="ECO:0007669"/>
    <property type="project" value="InterPro"/>
</dbReference>
<evidence type="ECO:0000313" key="2">
    <source>
        <dbReference type="Proteomes" id="UP001295684"/>
    </source>
</evidence>
<dbReference type="SUPFAM" id="SSF53335">
    <property type="entry name" value="S-adenosyl-L-methionine-dependent methyltransferases"/>
    <property type="match status" value="1"/>
</dbReference>
<dbReference type="CDD" id="cd02440">
    <property type="entry name" value="AdoMet_MTases"/>
    <property type="match status" value="1"/>
</dbReference>
<protein>
    <recommendedName>
        <fullName evidence="3">Methyltransferase small domain-containing protein</fullName>
    </recommendedName>
</protein>
<gene>
    <name evidence="1" type="ORF">ECRASSUSDP1_LOCUS6789</name>
</gene>
<organism evidence="1 2">
    <name type="scientific">Euplotes crassus</name>
    <dbReference type="NCBI Taxonomy" id="5936"/>
    <lineage>
        <taxon>Eukaryota</taxon>
        <taxon>Sar</taxon>
        <taxon>Alveolata</taxon>
        <taxon>Ciliophora</taxon>
        <taxon>Intramacronucleata</taxon>
        <taxon>Spirotrichea</taxon>
        <taxon>Hypotrichia</taxon>
        <taxon>Euplotida</taxon>
        <taxon>Euplotidae</taxon>
        <taxon>Moneuplotes</taxon>
    </lineage>
</organism>
<dbReference type="PROSITE" id="PS00092">
    <property type="entry name" value="N6_MTASE"/>
    <property type="match status" value="1"/>
</dbReference>
<dbReference type="AlphaFoldDB" id="A0AAD1UHK0"/>
<evidence type="ECO:0000313" key="1">
    <source>
        <dbReference type="EMBL" id="CAI2365457.1"/>
    </source>
</evidence>
<dbReference type="EMBL" id="CAMPGE010006593">
    <property type="protein sequence ID" value="CAI2365457.1"/>
    <property type="molecule type" value="Genomic_DNA"/>
</dbReference>
<name>A0AAD1UHK0_EUPCR</name>
<accession>A0AAD1UHK0</accession>
<comment type="caution">
    <text evidence="1">The sequence shown here is derived from an EMBL/GenBank/DDBJ whole genome shotgun (WGS) entry which is preliminary data.</text>
</comment>
<keyword evidence="2" id="KW-1185">Reference proteome</keyword>
<dbReference type="Proteomes" id="UP001295684">
    <property type="component" value="Unassembled WGS sequence"/>
</dbReference>